<dbReference type="AlphaFoldDB" id="A0A5C3KNM3"/>
<accession>A0A5C3KNM3</accession>
<protein>
    <submittedName>
        <fullName evidence="1">Uncharacterized protein</fullName>
    </submittedName>
</protein>
<proteinExistence type="predicted"/>
<evidence type="ECO:0000313" key="1">
    <source>
        <dbReference type="EMBL" id="TFK22101.1"/>
    </source>
</evidence>
<gene>
    <name evidence="1" type="ORF">FA15DRAFT_51804</name>
</gene>
<evidence type="ECO:0000313" key="2">
    <source>
        <dbReference type="Proteomes" id="UP000307440"/>
    </source>
</evidence>
<sequence length="147" mass="16858">MIYAPTSSLAFALSNNSEALRFIIPMFAGPYKPASYSYYGKSYRELPEEARQVLIDHGVLERNICSFTEPMIHNILVEHLHSFGSSIERSQKRIIRARMGLSKLSDEMIALSEGMALAERPVMDDYQRQANRFKRAKTRRKRICNVG</sequence>
<organism evidence="1 2">
    <name type="scientific">Coprinopsis marcescibilis</name>
    <name type="common">Agaric fungus</name>
    <name type="synonym">Psathyrella marcescibilis</name>
    <dbReference type="NCBI Taxonomy" id="230819"/>
    <lineage>
        <taxon>Eukaryota</taxon>
        <taxon>Fungi</taxon>
        <taxon>Dikarya</taxon>
        <taxon>Basidiomycota</taxon>
        <taxon>Agaricomycotina</taxon>
        <taxon>Agaricomycetes</taxon>
        <taxon>Agaricomycetidae</taxon>
        <taxon>Agaricales</taxon>
        <taxon>Agaricineae</taxon>
        <taxon>Psathyrellaceae</taxon>
        <taxon>Coprinopsis</taxon>
    </lineage>
</organism>
<keyword evidence="2" id="KW-1185">Reference proteome</keyword>
<dbReference type="Proteomes" id="UP000307440">
    <property type="component" value="Unassembled WGS sequence"/>
</dbReference>
<dbReference type="EMBL" id="ML210250">
    <property type="protein sequence ID" value="TFK22101.1"/>
    <property type="molecule type" value="Genomic_DNA"/>
</dbReference>
<name>A0A5C3KNM3_COPMA</name>
<reference evidence="1 2" key="1">
    <citation type="journal article" date="2019" name="Nat. Ecol. Evol.">
        <title>Megaphylogeny resolves global patterns of mushroom evolution.</title>
        <authorList>
            <person name="Varga T."/>
            <person name="Krizsan K."/>
            <person name="Foldi C."/>
            <person name="Dima B."/>
            <person name="Sanchez-Garcia M."/>
            <person name="Sanchez-Ramirez S."/>
            <person name="Szollosi G.J."/>
            <person name="Szarkandi J.G."/>
            <person name="Papp V."/>
            <person name="Albert L."/>
            <person name="Andreopoulos W."/>
            <person name="Angelini C."/>
            <person name="Antonin V."/>
            <person name="Barry K.W."/>
            <person name="Bougher N.L."/>
            <person name="Buchanan P."/>
            <person name="Buyck B."/>
            <person name="Bense V."/>
            <person name="Catcheside P."/>
            <person name="Chovatia M."/>
            <person name="Cooper J."/>
            <person name="Damon W."/>
            <person name="Desjardin D."/>
            <person name="Finy P."/>
            <person name="Geml J."/>
            <person name="Haridas S."/>
            <person name="Hughes K."/>
            <person name="Justo A."/>
            <person name="Karasinski D."/>
            <person name="Kautmanova I."/>
            <person name="Kiss B."/>
            <person name="Kocsube S."/>
            <person name="Kotiranta H."/>
            <person name="LaButti K.M."/>
            <person name="Lechner B.E."/>
            <person name="Liimatainen K."/>
            <person name="Lipzen A."/>
            <person name="Lukacs Z."/>
            <person name="Mihaltcheva S."/>
            <person name="Morgado L.N."/>
            <person name="Niskanen T."/>
            <person name="Noordeloos M.E."/>
            <person name="Ohm R.A."/>
            <person name="Ortiz-Santana B."/>
            <person name="Ovrebo C."/>
            <person name="Racz N."/>
            <person name="Riley R."/>
            <person name="Savchenko A."/>
            <person name="Shiryaev A."/>
            <person name="Soop K."/>
            <person name="Spirin V."/>
            <person name="Szebenyi C."/>
            <person name="Tomsovsky M."/>
            <person name="Tulloss R.E."/>
            <person name="Uehling J."/>
            <person name="Grigoriev I.V."/>
            <person name="Vagvolgyi C."/>
            <person name="Papp T."/>
            <person name="Martin F.M."/>
            <person name="Miettinen O."/>
            <person name="Hibbett D.S."/>
            <person name="Nagy L.G."/>
        </authorList>
    </citation>
    <scope>NUCLEOTIDE SEQUENCE [LARGE SCALE GENOMIC DNA]</scope>
    <source>
        <strain evidence="1 2">CBS 121175</strain>
    </source>
</reference>